<dbReference type="CDD" id="cd16414">
    <property type="entry name" value="dndB_like"/>
    <property type="match status" value="1"/>
</dbReference>
<gene>
    <name evidence="1" type="ORF">GCM10007916_10090</name>
</gene>
<comment type="caution">
    <text evidence="1">The sequence shown here is derived from an EMBL/GenBank/DDBJ whole genome shotgun (WGS) entry which is preliminary data.</text>
</comment>
<organism evidence="1 2">
    <name type="scientific">Psychromonas marina</name>
    <dbReference type="NCBI Taxonomy" id="88364"/>
    <lineage>
        <taxon>Bacteria</taxon>
        <taxon>Pseudomonadati</taxon>
        <taxon>Pseudomonadota</taxon>
        <taxon>Gammaproteobacteria</taxon>
        <taxon>Alteromonadales</taxon>
        <taxon>Psychromonadaceae</taxon>
        <taxon>Psychromonas</taxon>
    </lineage>
</organism>
<dbReference type="Pfam" id="PF14072">
    <property type="entry name" value="DndB"/>
    <property type="match status" value="1"/>
</dbReference>
<evidence type="ECO:0008006" key="3">
    <source>
        <dbReference type="Google" id="ProtNLM"/>
    </source>
</evidence>
<dbReference type="EMBL" id="BSPQ01000002">
    <property type="protein sequence ID" value="GLS89942.1"/>
    <property type="molecule type" value="Genomic_DNA"/>
</dbReference>
<name>A0ABQ6DXW8_9GAMM</name>
<evidence type="ECO:0000313" key="1">
    <source>
        <dbReference type="EMBL" id="GLS89942.1"/>
    </source>
</evidence>
<dbReference type="InterPro" id="IPR017642">
    <property type="entry name" value="DNA_S_mod_DndB"/>
</dbReference>
<dbReference type="RefSeq" id="WP_284203066.1">
    <property type="nucleotide sequence ID" value="NZ_BSPQ01000002.1"/>
</dbReference>
<dbReference type="NCBIfam" id="TIGR03187">
    <property type="entry name" value="DGQHR"/>
    <property type="match status" value="1"/>
</dbReference>
<dbReference type="InterPro" id="IPR017601">
    <property type="entry name" value="DGQHR-contain_dom"/>
</dbReference>
<protein>
    <recommendedName>
        <fullName evidence="3">DGQHR domain-containing protein</fullName>
    </recommendedName>
</protein>
<dbReference type="Proteomes" id="UP001157353">
    <property type="component" value="Unassembled WGS sequence"/>
</dbReference>
<sequence length="533" mass="59962">MSITNIVLKERDKEEIDTLRTLMKRHAFHSDSMLVQKMIMGGTESFIGAVDLEWFGNKVNFARELPLFRRKLDPETNEIIKDKDTIDEVLQRPLDFTRESSLAQYLIGKPGHKFPAVLVVISEKWVDDPSSDNWDEEGRAKISSATFTPLDENDHYGLLDVSKKDTDKDISLYALDGQHRLLGVKGLLLLIKEGKLQLRDKKGAYLVNSVLERETLEEIYQVTEEEIKALASEKMGIEFISAVVKGETREQSKRRVRSIFVHVNKMAASLTQGQLNQLDEDNGFALVAKYVSVHHEYLAKPKVVNMDNNTISGRSVNFTTLQTIKDMAEGYLGHKFPFWGESIKGVVPIRPSDDELEVGKSEVNNLIDSLLTLPNVERAVQGTSSVQLRKFTYEEVSKSSELYGEGHLFFRPVGQQIFAATIGGIMSKGSTQSLDDLIHKIQKLDEGGFFSAIDKPHSVWYGVIYEPIKKKMLVSGKKLAIRLLAYVLDGGLVDKSRKELQSDFAAARTIDGETIDYDGQLVLPSRLKLPNPQ</sequence>
<keyword evidence="2" id="KW-1185">Reference proteome</keyword>
<accession>A0ABQ6DXW8</accession>
<proteinExistence type="predicted"/>
<evidence type="ECO:0000313" key="2">
    <source>
        <dbReference type="Proteomes" id="UP001157353"/>
    </source>
</evidence>
<reference evidence="2" key="1">
    <citation type="journal article" date="2019" name="Int. J. Syst. Evol. Microbiol.">
        <title>The Global Catalogue of Microorganisms (GCM) 10K type strain sequencing project: providing services to taxonomists for standard genome sequencing and annotation.</title>
        <authorList>
            <consortium name="The Broad Institute Genomics Platform"/>
            <consortium name="The Broad Institute Genome Sequencing Center for Infectious Disease"/>
            <person name="Wu L."/>
            <person name="Ma J."/>
        </authorList>
    </citation>
    <scope>NUCLEOTIDE SEQUENCE [LARGE SCALE GENOMIC DNA]</scope>
    <source>
        <strain evidence="2">NBRC 103166</strain>
    </source>
</reference>